<evidence type="ECO:0000256" key="5">
    <source>
        <dbReference type="ARBA" id="ARBA00023027"/>
    </source>
</evidence>
<dbReference type="UniPathway" id="UPA00253"/>
<dbReference type="Pfam" id="PF02540">
    <property type="entry name" value="NAD_synthase"/>
    <property type="match status" value="1"/>
</dbReference>
<proteinExistence type="inferred from homology"/>
<evidence type="ECO:0000256" key="1">
    <source>
        <dbReference type="ARBA" id="ARBA00004790"/>
    </source>
</evidence>
<sequence>MEDKKINSEKIVNHIVNWLKTYAENAKVKGFVVGISGGIDSALVSDLCAKTGLPTLCIEMPIHQAPSQVSRGQEHIQFLKDTYKNVTNTVADLTATFDLMANALPKVDNLPVLNLTLANTRARLRMTTLYYFAGINGFLVAGTGNKVEDFGVGFFTKYGDGGVDLSPIADLMKSEVRTLAAYLGITQNIIKAKPTDGLFGDDRSDEDQLGANYDELEFAMKAFDAGKTEADFMGRELEVFKIYKRLHTINQHKMNPIPVCEIPDEVKF</sequence>
<dbReference type="Gene3D" id="3.40.50.620">
    <property type="entry name" value="HUPs"/>
    <property type="match status" value="1"/>
</dbReference>
<keyword evidence="5 6" id="KW-0520">NAD</keyword>
<dbReference type="Proteomes" id="UP000199036">
    <property type="component" value="Unassembled WGS sequence"/>
</dbReference>
<dbReference type="SUPFAM" id="SSF52402">
    <property type="entry name" value="Adenine nucleotide alpha hydrolases-like"/>
    <property type="match status" value="1"/>
</dbReference>
<comment type="catalytic activity">
    <reaction evidence="7">
        <text>deamido-NAD(+) + NH4(+) + ATP = AMP + diphosphate + NAD(+) + H(+)</text>
        <dbReference type="Rhea" id="RHEA:21188"/>
        <dbReference type="ChEBI" id="CHEBI:15378"/>
        <dbReference type="ChEBI" id="CHEBI:28938"/>
        <dbReference type="ChEBI" id="CHEBI:30616"/>
        <dbReference type="ChEBI" id="CHEBI:33019"/>
        <dbReference type="ChEBI" id="CHEBI:57540"/>
        <dbReference type="ChEBI" id="CHEBI:58437"/>
        <dbReference type="ChEBI" id="CHEBI:456215"/>
        <dbReference type="EC" id="6.3.1.5"/>
    </reaction>
</comment>
<dbReference type="GO" id="GO:0003952">
    <property type="term" value="F:NAD+ synthase (glutamine-hydrolyzing) activity"/>
    <property type="evidence" value="ECO:0007669"/>
    <property type="project" value="InterPro"/>
</dbReference>
<protein>
    <recommendedName>
        <fullName evidence="7">NH(3)-dependent NAD(+) synthetase</fullName>
        <ecNumber evidence="7">6.3.1.5</ecNumber>
    </recommendedName>
</protein>
<dbReference type="InterPro" id="IPR014729">
    <property type="entry name" value="Rossmann-like_a/b/a_fold"/>
</dbReference>
<dbReference type="AlphaFoldDB" id="A0A1I4WMZ5"/>
<keyword evidence="3 6" id="KW-0547">Nucleotide-binding</keyword>
<dbReference type="PANTHER" id="PTHR23090">
    <property type="entry name" value="NH 3 /GLUTAMINE-DEPENDENT NAD + SYNTHETASE"/>
    <property type="match status" value="1"/>
</dbReference>
<organism evidence="9 10">
    <name type="scientific">Paenimyroides ummariense</name>
    <dbReference type="NCBI Taxonomy" id="913024"/>
    <lineage>
        <taxon>Bacteria</taxon>
        <taxon>Pseudomonadati</taxon>
        <taxon>Bacteroidota</taxon>
        <taxon>Flavobacteriia</taxon>
        <taxon>Flavobacteriales</taxon>
        <taxon>Flavobacteriaceae</taxon>
        <taxon>Paenimyroides</taxon>
    </lineage>
</organism>
<name>A0A1I4WMZ5_9FLAO</name>
<dbReference type="GO" id="GO:0009435">
    <property type="term" value="P:NAD+ biosynthetic process"/>
    <property type="evidence" value="ECO:0007669"/>
    <property type="project" value="UniProtKB-UniPathway"/>
</dbReference>
<dbReference type="GO" id="GO:0005737">
    <property type="term" value="C:cytoplasm"/>
    <property type="evidence" value="ECO:0007669"/>
    <property type="project" value="InterPro"/>
</dbReference>
<evidence type="ECO:0000313" key="9">
    <source>
        <dbReference type="EMBL" id="SFN15161.1"/>
    </source>
</evidence>
<dbReference type="PANTHER" id="PTHR23090:SF9">
    <property type="entry name" value="GLUTAMINE-DEPENDENT NAD(+) SYNTHETASE"/>
    <property type="match status" value="1"/>
</dbReference>
<dbReference type="EMBL" id="FOVI01000001">
    <property type="protein sequence ID" value="SFN15161.1"/>
    <property type="molecule type" value="Genomic_DNA"/>
</dbReference>
<dbReference type="STRING" id="913024.SAMN05421741_101326"/>
<evidence type="ECO:0000259" key="8">
    <source>
        <dbReference type="Pfam" id="PF02540"/>
    </source>
</evidence>
<dbReference type="GO" id="GO:0008795">
    <property type="term" value="F:NAD+ synthase activity"/>
    <property type="evidence" value="ECO:0007669"/>
    <property type="project" value="UniProtKB-EC"/>
</dbReference>
<comment type="pathway">
    <text evidence="1">Cofactor biosynthesis; NAD(+) biosynthesis.</text>
</comment>
<accession>A0A1I4WMZ5</accession>
<keyword evidence="10" id="KW-1185">Reference proteome</keyword>
<dbReference type="RefSeq" id="WP_091517961.1">
    <property type="nucleotide sequence ID" value="NZ_FOVI01000001.1"/>
</dbReference>
<evidence type="ECO:0000256" key="3">
    <source>
        <dbReference type="ARBA" id="ARBA00022741"/>
    </source>
</evidence>
<dbReference type="EC" id="6.3.1.5" evidence="7"/>
<dbReference type="CDD" id="cd00553">
    <property type="entry name" value="NAD_synthase"/>
    <property type="match status" value="1"/>
</dbReference>
<dbReference type="NCBIfam" id="TIGR00552">
    <property type="entry name" value="nadE"/>
    <property type="match status" value="1"/>
</dbReference>
<evidence type="ECO:0000256" key="6">
    <source>
        <dbReference type="RuleBase" id="RU003811"/>
    </source>
</evidence>
<reference evidence="10" key="1">
    <citation type="submission" date="2016-10" db="EMBL/GenBank/DDBJ databases">
        <authorList>
            <person name="Varghese N."/>
            <person name="Submissions S."/>
        </authorList>
    </citation>
    <scope>NUCLEOTIDE SEQUENCE [LARGE SCALE GENOMIC DNA]</scope>
    <source>
        <strain evidence="10">DS-12</strain>
    </source>
</reference>
<dbReference type="OrthoDB" id="9803818at2"/>
<dbReference type="GO" id="GO:0004359">
    <property type="term" value="F:glutaminase activity"/>
    <property type="evidence" value="ECO:0007669"/>
    <property type="project" value="InterPro"/>
</dbReference>
<dbReference type="InterPro" id="IPR003694">
    <property type="entry name" value="NAD_synthase"/>
</dbReference>
<evidence type="ECO:0000256" key="4">
    <source>
        <dbReference type="ARBA" id="ARBA00022840"/>
    </source>
</evidence>
<dbReference type="GO" id="GO:0005524">
    <property type="term" value="F:ATP binding"/>
    <property type="evidence" value="ECO:0007669"/>
    <property type="project" value="UniProtKB-KW"/>
</dbReference>
<keyword evidence="2 6" id="KW-0436">Ligase</keyword>
<comment type="similarity">
    <text evidence="6">Belongs to the NAD synthetase family.</text>
</comment>
<keyword evidence="4 6" id="KW-0067">ATP-binding</keyword>
<feature type="domain" description="NAD/GMP synthase" evidence="8">
    <location>
        <begin position="11"/>
        <end position="254"/>
    </location>
</feature>
<evidence type="ECO:0000313" key="10">
    <source>
        <dbReference type="Proteomes" id="UP000199036"/>
    </source>
</evidence>
<gene>
    <name evidence="9" type="ORF">SAMN05421741_101326</name>
</gene>
<evidence type="ECO:0000256" key="2">
    <source>
        <dbReference type="ARBA" id="ARBA00022598"/>
    </source>
</evidence>
<evidence type="ECO:0000256" key="7">
    <source>
        <dbReference type="RuleBase" id="RU003812"/>
    </source>
</evidence>
<dbReference type="InterPro" id="IPR022310">
    <property type="entry name" value="NAD/GMP_synthase"/>
</dbReference>